<name>A0A085W5D3_9BACT</name>
<comment type="caution">
    <text evidence="1">The sequence shown here is derived from an EMBL/GenBank/DDBJ whole genome shotgun (WGS) entry which is preliminary data.</text>
</comment>
<evidence type="ECO:0000313" key="1">
    <source>
        <dbReference type="EMBL" id="KFE62896.1"/>
    </source>
</evidence>
<sequence length="41" mass="4478">MVIAIPITPPAGPRRKRLLAPIRDPAAEWDRVVSTCRGCHG</sequence>
<dbReference type="Proteomes" id="UP000028725">
    <property type="component" value="Unassembled WGS sequence"/>
</dbReference>
<dbReference type="AlphaFoldDB" id="A0A085W5D3"/>
<dbReference type="STRING" id="394096.DB31_2955"/>
<reference evidence="1 2" key="1">
    <citation type="submission" date="2014-04" db="EMBL/GenBank/DDBJ databases">
        <title>Genome assembly of Hyalangium minutum DSM 14724.</title>
        <authorList>
            <person name="Sharma G."/>
            <person name="Subramanian S."/>
        </authorList>
    </citation>
    <scope>NUCLEOTIDE SEQUENCE [LARGE SCALE GENOMIC DNA]</scope>
    <source>
        <strain evidence="1 2">DSM 14724</strain>
    </source>
</reference>
<evidence type="ECO:0000313" key="2">
    <source>
        <dbReference type="Proteomes" id="UP000028725"/>
    </source>
</evidence>
<organism evidence="1 2">
    <name type="scientific">Hyalangium minutum</name>
    <dbReference type="NCBI Taxonomy" id="394096"/>
    <lineage>
        <taxon>Bacteria</taxon>
        <taxon>Pseudomonadati</taxon>
        <taxon>Myxococcota</taxon>
        <taxon>Myxococcia</taxon>
        <taxon>Myxococcales</taxon>
        <taxon>Cystobacterineae</taxon>
        <taxon>Archangiaceae</taxon>
        <taxon>Hyalangium</taxon>
    </lineage>
</organism>
<protein>
    <submittedName>
        <fullName evidence="1">Uncharacterized protein</fullName>
    </submittedName>
</protein>
<accession>A0A085W5D3</accession>
<keyword evidence="2" id="KW-1185">Reference proteome</keyword>
<proteinExistence type="predicted"/>
<gene>
    <name evidence="1" type="ORF">DB31_2955</name>
</gene>
<dbReference type="EMBL" id="JMCB01000019">
    <property type="protein sequence ID" value="KFE62896.1"/>
    <property type="molecule type" value="Genomic_DNA"/>
</dbReference>